<dbReference type="AlphaFoldDB" id="A0AAW0R0V6"/>
<organism evidence="3 4">
    <name type="scientific">Apiospora kogelbergensis</name>
    <dbReference type="NCBI Taxonomy" id="1337665"/>
    <lineage>
        <taxon>Eukaryota</taxon>
        <taxon>Fungi</taxon>
        <taxon>Dikarya</taxon>
        <taxon>Ascomycota</taxon>
        <taxon>Pezizomycotina</taxon>
        <taxon>Sordariomycetes</taxon>
        <taxon>Xylariomycetidae</taxon>
        <taxon>Amphisphaeriales</taxon>
        <taxon>Apiosporaceae</taxon>
        <taxon>Apiospora</taxon>
    </lineage>
</organism>
<feature type="compositionally biased region" description="Basic and acidic residues" evidence="1">
    <location>
        <begin position="280"/>
        <end position="289"/>
    </location>
</feature>
<feature type="chain" id="PRO_5043530596" evidence="2">
    <location>
        <begin position="20"/>
        <end position="305"/>
    </location>
</feature>
<protein>
    <submittedName>
        <fullName evidence="3">Uncharacterized protein</fullName>
    </submittedName>
</protein>
<reference evidence="3 4" key="1">
    <citation type="submission" date="2023-01" db="EMBL/GenBank/DDBJ databases">
        <title>Analysis of 21 Apiospora genomes using comparative genomics revels a genus with tremendous synthesis potential of carbohydrate active enzymes and secondary metabolites.</title>
        <authorList>
            <person name="Sorensen T."/>
        </authorList>
    </citation>
    <scope>NUCLEOTIDE SEQUENCE [LARGE SCALE GENOMIC DNA]</scope>
    <source>
        <strain evidence="3 4">CBS 117206</strain>
    </source>
</reference>
<keyword evidence="4" id="KW-1185">Reference proteome</keyword>
<proteinExistence type="predicted"/>
<gene>
    <name evidence="3" type="ORF">PG999_004961</name>
</gene>
<evidence type="ECO:0000256" key="2">
    <source>
        <dbReference type="SAM" id="SignalP"/>
    </source>
</evidence>
<dbReference type="EMBL" id="JAQQWP010000004">
    <property type="protein sequence ID" value="KAK8120841.1"/>
    <property type="molecule type" value="Genomic_DNA"/>
</dbReference>
<accession>A0AAW0R0V6</accession>
<feature type="region of interest" description="Disordered" evidence="1">
    <location>
        <begin position="243"/>
        <end position="289"/>
    </location>
</feature>
<feature type="compositionally biased region" description="Basic and acidic residues" evidence="1">
    <location>
        <begin position="260"/>
        <end position="271"/>
    </location>
</feature>
<evidence type="ECO:0000313" key="3">
    <source>
        <dbReference type="EMBL" id="KAK8120841.1"/>
    </source>
</evidence>
<keyword evidence="2" id="KW-0732">Signal</keyword>
<evidence type="ECO:0000256" key="1">
    <source>
        <dbReference type="SAM" id="MobiDB-lite"/>
    </source>
</evidence>
<sequence>MRFVTALGVVFAGLHGISAGPTGLQVRDKNQPDSQTMKSFEQTGHCMNYYTGKKAYPNKGMEPCVKYCEAHGGHGYVGCDVGQFSGTAEEVDKKAKSQGLPPAKDDDGNPWLPGKCKCEDKGLEAFADELINVVARALSKLDNVICAVLVSAFKEIAEIGLEFVPGGSSVKVAKAIKYAKSAYQNGMKAEEFYTDWVGQACCVPGWNFNLEQQFTDLALAPSEMMEGKSTGCVRKDKDKCKKVDEKKNLNTGDKIHKGKKEGGKKRADKKGGGKGKKKPGSKDDEELKSCNRKRDYLVPSGWVSY</sequence>
<dbReference type="Proteomes" id="UP001392437">
    <property type="component" value="Unassembled WGS sequence"/>
</dbReference>
<evidence type="ECO:0000313" key="4">
    <source>
        <dbReference type="Proteomes" id="UP001392437"/>
    </source>
</evidence>
<name>A0AAW0R0V6_9PEZI</name>
<feature type="signal peptide" evidence="2">
    <location>
        <begin position="1"/>
        <end position="19"/>
    </location>
</feature>
<comment type="caution">
    <text evidence="3">The sequence shown here is derived from an EMBL/GenBank/DDBJ whole genome shotgun (WGS) entry which is preliminary data.</text>
</comment>